<name>A0AA40FME1_9HYME</name>
<organism evidence="1 2">
    <name type="scientific">Melipona bicolor</name>
    <dbReference type="NCBI Taxonomy" id="60889"/>
    <lineage>
        <taxon>Eukaryota</taxon>
        <taxon>Metazoa</taxon>
        <taxon>Ecdysozoa</taxon>
        <taxon>Arthropoda</taxon>
        <taxon>Hexapoda</taxon>
        <taxon>Insecta</taxon>
        <taxon>Pterygota</taxon>
        <taxon>Neoptera</taxon>
        <taxon>Endopterygota</taxon>
        <taxon>Hymenoptera</taxon>
        <taxon>Apocrita</taxon>
        <taxon>Aculeata</taxon>
        <taxon>Apoidea</taxon>
        <taxon>Anthophila</taxon>
        <taxon>Apidae</taxon>
        <taxon>Melipona</taxon>
    </lineage>
</organism>
<comment type="caution">
    <text evidence="1">The sequence shown here is derived from an EMBL/GenBank/DDBJ whole genome shotgun (WGS) entry which is preliminary data.</text>
</comment>
<evidence type="ECO:0000313" key="1">
    <source>
        <dbReference type="EMBL" id="KAK1121760.1"/>
    </source>
</evidence>
<keyword evidence="2" id="KW-1185">Reference proteome</keyword>
<feature type="non-terminal residue" evidence="1">
    <location>
        <position position="1"/>
    </location>
</feature>
<proteinExistence type="predicted"/>
<gene>
    <name evidence="1" type="ORF">K0M31_010071</name>
</gene>
<accession>A0AA40FME1</accession>
<sequence length="88" mass="9672">RSVYAKVPVMPQFSFRGEVWEDTKSRRLCTDKAVKYTRNAGTCANFRESPRQTTLGSAGTQTNVAAGTWACRDIFVGSGSFSRTALTD</sequence>
<evidence type="ECO:0000313" key="2">
    <source>
        <dbReference type="Proteomes" id="UP001177670"/>
    </source>
</evidence>
<dbReference type="Proteomes" id="UP001177670">
    <property type="component" value="Unassembled WGS sequence"/>
</dbReference>
<protein>
    <submittedName>
        <fullName evidence="1">Uncharacterized protein</fullName>
    </submittedName>
</protein>
<dbReference type="AlphaFoldDB" id="A0AA40FME1"/>
<dbReference type="EMBL" id="JAHYIQ010000025">
    <property type="protein sequence ID" value="KAK1121760.1"/>
    <property type="molecule type" value="Genomic_DNA"/>
</dbReference>
<reference evidence="1" key="1">
    <citation type="submission" date="2021-10" db="EMBL/GenBank/DDBJ databases">
        <title>Melipona bicolor Genome sequencing and assembly.</title>
        <authorList>
            <person name="Araujo N.S."/>
            <person name="Arias M.C."/>
        </authorList>
    </citation>
    <scope>NUCLEOTIDE SEQUENCE</scope>
    <source>
        <strain evidence="1">USP_2M_L1-L4_2017</strain>
        <tissue evidence="1">Whole body</tissue>
    </source>
</reference>